<organism evidence="3 4">
    <name type="scientific">Perkinsus olseni</name>
    <name type="common">Perkinsus atlanticus</name>
    <dbReference type="NCBI Taxonomy" id="32597"/>
    <lineage>
        <taxon>Eukaryota</taxon>
        <taxon>Sar</taxon>
        <taxon>Alveolata</taxon>
        <taxon>Perkinsozoa</taxon>
        <taxon>Perkinsea</taxon>
        <taxon>Perkinsida</taxon>
        <taxon>Perkinsidae</taxon>
        <taxon>Perkinsus</taxon>
    </lineage>
</organism>
<name>A0A7J6PQK2_PEROL</name>
<dbReference type="GO" id="GO:0016460">
    <property type="term" value="C:myosin II complex"/>
    <property type="evidence" value="ECO:0007669"/>
    <property type="project" value="TreeGrafter"/>
</dbReference>
<keyword evidence="2" id="KW-0677">Repeat</keyword>
<keyword evidence="1" id="KW-0479">Metal-binding</keyword>
<comment type="caution">
    <text evidence="3">The sequence shown here is derived from an EMBL/GenBank/DDBJ whole genome shotgun (WGS) entry which is preliminary data.</text>
</comment>
<dbReference type="InterPro" id="IPR050230">
    <property type="entry name" value="CALM/Myosin/TropC-like"/>
</dbReference>
<dbReference type="PANTHER" id="PTHR23048:SF0">
    <property type="entry name" value="CALMODULIN LIKE 3"/>
    <property type="match status" value="1"/>
</dbReference>
<dbReference type="AlphaFoldDB" id="A0A7J6PQK2"/>
<accession>A0A7J6PQK2</accession>
<gene>
    <name evidence="3" type="ORF">FOZ63_030633</name>
</gene>
<dbReference type="InterPro" id="IPR011992">
    <property type="entry name" value="EF-hand-dom_pair"/>
</dbReference>
<reference evidence="3 4" key="1">
    <citation type="submission" date="2020-04" db="EMBL/GenBank/DDBJ databases">
        <title>Perkinsus olseni comparative genomics.</title>
        <authorList>
            <person name="Bogema D.R."/>
        </authorList>
    </citation>
    <scope>NUCLEOTIDE SEQUENCE [LARGE SCALE GENOMIC DNA]</scope>
    <source>
        <strain evidence="3 4">ATCC PRA-207</strain>
    </source>
</reference>
<keyword evidence="4" id="KW-1185">Reference proteome</keyword>
<dbReference type="EMBL" id="JABANO010038514">
    <property type="protein sequence ID" value="KAF4698429.1"/>
    <property type="molecule type" value="Genomic_DNA"/>
</dbReference>
<evidence type="ECO:0000313" key="4">
    <source>
        <dbReference type="Proteomes" id="UP000553632"/>
    </source>
</evidence>
<sequence length="266" mass="29719">EVTTNDRWDYQHVSLETAIGMAQPGLLANASSTETSGFTVTSLREVFTVHMPLQWNFSPSYFKRVDMSRPVNGNPTIRAHADSAANGASKAKADYYLEQYQSFNQDGQGCSPSELGHLLRLCGFSPTNAMIQAFEAEVKAANVEDPRVSPQQFLDLCGRCSEHLRQHTQLDLSAFFNPMDPGDTGLVSIKAFRYVKMSNITITSLGEDMSAERSDMSNSLYFFRAVMENAGEPFTREEVDIFIRDFSTDGLVLDYKAMIDTIYQKP</sequence>
<dbReference type="GO" id="GO:0046872">
    <property type="term" value="F:metal ion binding"/>
    <property type="evidence" value="ECO:0007669"/>
    <property type="project" value="UniProtKB-KW"/>
</dbReference>
<dbReference type="Gene3D" id="1.10.238.10">
    <property type="entry name" value="EF-hand"/>
    <property type="match status" value="1"/>
</dbReference>
<evidence type="ECO:0000313" key="3">
    <source>
        <dbReference type="EMBL" id="KAF4698429.1"/>
    </source>
</evidence>
<evidence type="ECO:0000256" key="1">
    <source>
        <dbReference type="ARBA" id="ARBA00022723"/>
    </source>
</evidence>
<feature type="non-terminal residue" evidence="3">
    <location>
        <position position="266"/>
    </location>
</feature>
<dbReference type="Proteomes" id="UP000553632">
    <property type="component" value="Unassembled WGS sequence"/>
</dbReference>
<protein>
    <submittedName>
        <fullName evidence="3">Uncharacterized protein</fullName>
    </submittedName>
</protein>
<dbReference type="SUPFAM" id="SSF47473">
    <property type="entry name" value="EF-hand"/>
    <property type="match status" value="1"/>
</dbReference>
<evidence type="ECO:0000256" key="2">
    <source>
        <dbReference type="ARBA" id="ARBA00022737"/>
    </source>
</evidence>
<proteinExistence type="predicted"/>
<dbReference type="PANTHER" id="PTHR23048">
    <property type="entry name" value="MYOSIN LIGHT CHAIN 1, 3"/>
    <property type="match status" value="1"/>
</dbReference>